<proteinExistence type="predicted"/>
<dbReference type="RefSeq" id="WP_079653758.1">
    <property type="nucleotide sequence ID" value="NZ_LT670846.1"/>
</dbReference>
<dbReference type="PANTHER" id="PTHR40072:SF1">
    <property type="entry name" value="MOLYBDOPTERIN-GUANINE DINUCLEOTIDE BIOSYNTHESIS ADAPTER PROTEIN"/>
    <property type="match status" value="1"/>
</dbReference>
<dbReference type="OrthoDB" id="9786803at2"/>
<gene>
    <name evidence="2" type="ORF">SAMN05444391_0597</name>
</gene>
<dbReference type="EMBL" id="LT670846">
    <property type="protein sequence ID" value="SHK30306.1"/>
    <property type="molecule type" value="Genomic_DNA"/>
</dbReference>
<dbReference type="PANTHER" id="PTHR40072">
    <property type="entry name" value="MOLYBDOPTERIN-GUANINE DINUCLEOTIDE BIOSYNTHESIS ADAPTER PROTEIN-RELATED"/>
    <property type="match status" value="1"/>
</dbReference>
<organism evidence="2 3">
    <name type="scientific">Thermocrinis minervae</name>
    <dbReference type="NCBI Taxonomy" id="381751"/>
    <lineage>
        <taxon>Bacteria</taxon>
        <taxon>Pseudomonadati</taxon>
        <taxon>Aquificota</taxon>
        <taxon>Aquificia</taxon>
        <taxon>Aquificales</taxon>
        <taxon>Aquificaceae</taxon>
        <taxon>Thermocrinis</taxon>
    </lineage>
</organism>
<feature type="domain" description="Molybdopterin-guanine dinucleotide biosynthesis protein B (MobB)" evidence="1">
    <location>
        <begin position="5"/>
        <end position="107"/>
    </location>
</feature>
<reference evidence="2 3" key="1">
    <citation type="submission" date="2016-11" db="EMBL/GenBank/DDBJ databases">
        <authorList>
            <person name="Jaros S."/>
            <person name="Januszkiewicz K."/>
            <person name="Wedrychowicz H."/>
        </authorList>
    </citation>
    <scope>NUCLEOTIDE SEQUENCE [LARGE SCALE GENOMIC DNA]</scope>
    <source>
        <strain evidence="2 3">DSM 19557</strain>
    </source>
</reference>
<keyword evidence="3" id="KW-1185">Reference proteome</keyword>
<dbReference type="InterPro" id="IPR004435">
    <property type="entry name" value="MobB_dom"/>
</dbReference>
<protein>
    <submittedName>
        <fullName evidence="2">Molybdopterin-guanine dinucleotide biosynthesis protein B</fullName>
    </submittedName>
</protein>
<evidence type="ECO:0000313" key="2">
    <source>
        <dbReference type="EMBL" id="SHK30306.1"/>
    </source>
</evidence>
<dbReference type="GO" id="GO:0005525">
    <property type="term" value="F:GTP binding"/>
    <property type="evidence" value="ECO:0007669"/>
    <property type="project" value="InterPro"/>
</dbReference>
<dbReference type="GO" id="GO:0006777">
    <property type="term" value="P:Mo-molybdopterin cofactor biosynthetic process"/>
    <property type="evidence" value="ECO:0007669"/>
    <property type="project" value="InterPro"/>
</dbReference>
<sequence length="135" mass="15864">MPKLIFVSGYHNSGKTTLIEKLSQELQRRGYRVGYVKHDPKGHARTDKEGSDTHRMFSILDRVCLISKDFVVLWDKSTPDPFRIVEEYFRDFHVVFLEGWKDLRGVKRLVVDDIPLEGLKVNNLPFEEIIKYILE</sequence>
<dbReference type="Gene3D" id="3.40.50.300">
    <property type="entry name" value="P-loop containing nucleotide triphosphate hydrolases"/>
    <property type="match status" value="1"/>
</dbReference>
<dbReference type="InterPro" id="IPR027417">
    <property type="entry name" value="P-loop_NTPase"/>
</dbReference>
<dbReference type="Proteomes" id="UP000189810">
    <property type="component" value="Chromosome I"/>
</dbReference>
<dbReference type="SUPFAM" id="SSF52540">
    <property type="entry name" value="P-loop containing nucleoside triphosphate hydrolases"/>
    <property type="match status" value="1"/>
</dbReference>
<dbReference type="AlphaFoldDB" id="A0A1M6RCZ5"/>
<evidence type="ECO:0000313" key="3">
    <source>
        <dbReference type="Proteomes" id="UP000189810"/>
    </source>
</evidence>
<name>A0A1M6RCZ5_9AQUI</name>
<dbReference type="InterPro" id="IPR052539">
    <property type="entry name" value="MGD_biosynthesis_adapter"/>
</dbReference>
<dbReference type="Pfam" id="PF03205">
    <property type="entry name" value="MobB"/>
    <property type="match status" value="1"/>
</dbReference>
<evidence type="ECO:0000259" key="1">
    <source>
        <dbReference type="Pfam" id="PF03205"/>
    </source>
</evidence>
<accession>A0A1M6RCZ5</accession>
<dbReference type="STRING" id="381751.SAMN05444391_0597"/>